<dbReference type="PANTHER" id="PTHR43685:SF2">
    <property type="entry name" value="GLYCOSYLTRANSFERASE 2-LIKE DOMAIN-CONTAINING PROTEIN"/>
    <property type="match status" value="1"/>
</dbReference>
<name>A0A1W1UFJ5_9DEIO</name>
<dbReference type="CDD" id="cd00761">
    <property type="entry name" value="Glyco_tranf_GTA_type"/>
    <property type="match status" value="1"/>
</dbReference>
<accession>A0A1W1UFJ5</accession>
<dbReference type="PANTHER" id="PTHR43685">
    <property type="entry name" value="GLYCOSYLTRANSFERASE"/>
    <property type="match status" value="1"/>
</dbReference>
<dbReference type="STRING" id="695939.SAMN00790413_05351"/>
<dbReference type="Proteomes" id="UP000192582">
    <property type="component" value="Unassembled WGS sequence"/>
</dbReference>
<organism evidence="2 3">
    <name type="scientific">Deinococcus hopiensis KR-140</name>
    <dbReference type="NCBI Taxonomy" id="695939"/>
    <lineage>
        <taxon>Bacteria</taxon>
        <taxon>Thermotogati</taxon>
        <taxon>Deinococcota</taxon>
        <taxon>Deinococci</taxon>
        <taxon>Deinococcales</taxon>
        <taxon>Deinococcaceae</taxon>
        <taxon>Deinococcus</taxon>
    </lineage>
</organism>
<evidence type="ECO:0000313" key="2">
    <source>
        <dbReference type="EMBL" id="SMB79878.1"/>
    </source>
</evidence>
<gene>
    <name evidence="2" type="ORF">SAMN00790413_05351</name>
</gene>
<dbReference type="InterPro" id="IPR050834">
    <property type="entry name" value="Glycosyltransf_2"/>
</dbReference>
<dbReference type="AlphaFoldDB" id="A0A1W1UFJ5"/>
<dbReference type="SUPFAM" id="SSF53448">
    <property type="entry name" value="Nucleotide-diphospho-sugar transferases"/>
    <property type="match status" value="2"/>
</dbReference>
<dbReference type="Pfam" id="PF00535">
    <property type="entry name" value="Glycos_transf_2"/>
    <property type="match status" value="2"/>
</dbReference>
<reference evidence="2 3" key="1">
    <citation type="submission" date="2017-04" db="EMBL/GenBank/DDBJ databases">
        <authorList>
            <person name="Afonso C.L."/>
            <person name="Miller P.J."/>
            <person name="Scott M.A."/>
            <person name="Spackman E."/>
            <person name="Goraichik I."/>
            <person name="Dimitrov K.M."/>
            <person name="Suarez D.L."/>
            <person name="Swayne D.E."/>
        </authorList>
    </citation>
    <scope>NUCLEOTIDE SEQUENCE [LARGE SCALE GENOMIC DNA]</scope>
    <source>
        <strain evidence="2 3">KR-140</strain>
    </source>
</reference>
<evidence type="ECO:0000313" key="3">
    <source>
        <dbReference type="Proteomes" id="UP000192582"/>
    </source>
</evidence>
<evidence type="ECO:0000259" key="1">
    <source>
        <dbReference type="Pfam" id="PF00535"/>
    </source>
</evidence>
<sequence length="810" mass="86631">MTTPGATNCSRLWTNQTPGQEVRNGARLDVKLERENPGVRTKRPQRVPRISVVICAYTEDRWAELQAAVASAQAQTQPPHEVIVVIDHNSALLGRARAAFAGCSVCPNAQQRGLSGARNTGVEAATGEVVAFLDDDAVAATDWLASLGAAYADPAVLGAGGFIAPNWEGGAPAWFPSEFLWVMGCSYTGLPGRAAPVRNVIGANMSCRRDVLNEVGGFRHGLGRVGVFPLGGEETELCIRSAGRFPGGVWLYQPAAAVRHLVPRSRATGRYFLTRCFAEGLTKARVARLVGPGAALASERRYATQTLPLGVLRALGAALRGDGGGLLRAAAIVGGLLTVGAGYAAGQVLKAPAAPVVPTAPPSSGAHRPEPRPLRVLEVELAGPLPTLQPRDPETGRVYPGARVLVRLHARPIGLVDLDLPPGGLGGEALAGELWAALSGEINGHLREDGLPEVTHLGAAGLPTFSTPRCLTERQALLERAPFMSVIVATRNRAARLDALLDLLLDLDYPRFEVVIVDNAPTDDGTERVVQARAARDARVRYVREDHPGLSNARNRGIRHARGEFVAITDDDVRPDRAWLTELARGFAAGENVGCVTGSILAMRLDTPAQAWIEQYGGFNKGFAPRLFDLRAHQLDSRMYPYAAGAFGSGANLAFRRSAWREVGGFDAALGAGTAGMGGEELSIFVELLQRGYQIAYRPGALLYHDHHADYGALQRQMFSYGAGLTAYLTAAVWKRPARLLDLAARVPEGLRHALHPASEKNSKKNDLYPAELTRLELRGMLYGPLAYLRSRRALAAVRRQFGRRAGGGP</sequence>
<feature type="domain" description="Glycosyltransferase 2-like" evidence="1">
    <location>
        <begin position="51"/>
        <end position="215"/>
    </location>
</feature>
<proteinExistence type="predicted"/>
<dbReference type="Gene3D" id="3.90.550.10">
    <property type="entry name" value="Spore Coat Polysaccharide Biosynthesis Protein SpsA, Chain A"/>
    <property type="match status" value="2"/>
</dbReference>
<dbReference type="InterPro" id="IPR001173">
    <property type="entry name" value="Glyco_trans_2-like"/>
</dbReference>
<dbReference type="GO" id="GO:0016740">
    <property type="term" value="F:transferase activity"/>
    <property type="evidence" value="ECO:0007669"/>
    <property type="project" value="UniProtKB-KW"/>
</dbReference>
<protein>
    <submittedName>
        <fullName evidence="2">Glycosyltransferase, GT2 family</fullName>
    </submittedName>
</protein>
<feature type="domain" description="Glycosyltransferase 2-like" evidence="1">
    <location>
        <begin position="485"/>
        <end position="628"/>
    </location>
</feature>
<keyword evidence="3" id="KW-1185">Reference proteome</keyword>
<dbReference type="OrthoDB" id="9781367at2"/>
<dbReference type="EMBL" id="FWWU01000004">
    <property type="protein sequence ID" value="SMB79878.1"/>
    <property type="molecule type" value="Genomic_DNA"/>
</dbReference>
<dbReference type="InterPro" id="IPR029044">
    <property type="entry name" value="Nucleotide-diphossugar_trans"/>
</dbReference>
<keyword evidence="2" id="KW-0808">Transferase</keyword>